<dbReference type="GO" id="GO:0030527">
    <property type="term" value="F:structural constituent of chromatin"/>
    <property type="evidence" value="ECO:0007669"/>
    <property type="project" value="InterPro"/>
</dbReference>
<dbReference type="InterPro" id="IPR000119">
    <property type="entry name" value="Hist_DNA-bd"/>
</dbReference>
<proteinExistence type="predicted"/>
<name>X0WJW1_9ZZZZ</name>
<dbReference type="Pfam" id="PF00216">
    <property type="entry name" value="Bac_DNA_binding"/>
    <property type="match status" value="1"/>
</dbReference>
<protein>
    <recommendedName>
        <fullName evidence="2">Integration host factor subunit beta</fullName>
    </recommendedName>
</protein>
<dbReference type="InterPro" id="IPR010992">
    <property type="entry name" value="IHF-like_DNA-bd_dom_sf"/>
</dbReference>
<reference evidence="1" key="1">
    <citation type="journal article" date="2014" name="Front. Microbiol.">
        <title>High frequency of phylogenetically diverse reductive dehalogenase-homologous genes in deep subseafloor sedimentary metagenomes.</title>
        <authorList>
            <person name="Kawai M."/>
            <person name="Futagami T."/>
            <person name="Toyoda A."/>
            <person name="Takaki Y."/>
            <person name="Nishi S."/>
            <person name="Hori S."/>
            <person name="Arai W."/>
            <person name="Tsubouchi T."/>
            <person name="Morono Y."/>
            <person name="Uchiyama I."/>
            <person name="Ito T."/>
            <person name="Fujiyama A."/>
            <person name="Inagaki F."/>
            <person name="Takami H."/>
        </authorList>
    </citation>
    <scope>NUCLEOTIDE SEQUENCE</scope>
    <source>
        <strain evidence="1">Expedition CK06-06</strain>
    </source>
</reference>
<evidence type="ECO:0000313" key="1">
    <source>
        <dbReference type="EMBL" id="GAG23502.1"/>
    </source>
</evidence>
<sequence length="50" mass="5921">MCWILKLSDKVNIKCDDVNTLVDIIFNQIKEYLINDITIELRGFGTFEER</sequence>
<organism evidence="1">
    <name type="scientific">marine sediment metagenome</name>
    <dbReference type="NCBI Taxonomy" id="412755"/>
    <lineage>
        <taxon>unclassified sequences</taxon>
        <taxon>metagenomes</taxon>
        <taxon>ecological metagenomes</taxon>
    </lineage>
</organism>
<dbReference type="AlphaFoldDB" id="X0WJW1"/>
<evidence type="ECO:0008006" key="2">
    <source>
        <dbReference type="Google" id="ProtNLM"/>
    </source>
</evidence>
<dbReference type="EMBL" id="BARS01030583">
    <property type="protein sequence ID" value="GAG23502.1"/>
    <property type="molecule type" value="Genomic_DNA"/>
</dbReference>
<dbReference type="SUPFAM" id="SSF47729">
    <property type="entry name" value="IHF-like DNA-binding proteins"/>
    <property type="match status" value="1"/>
</dbReference>
<dbReference type="GO" id="GO:0003677">
    <property type="term" value="F:DNA binding"/>
    <property type="evidence" value="ECO:0007669"/>
    <property type="project" value="InterPro"/>
</dbReference>
<accession>X0WJW1</accession>
<dbReference type="Gene3D" id="4.10.520.10">
    <property type="entry name" value="IHF-like DNA-binding proteins"/>
    <property type="match status" value="1"/>
</dbReference>
<comment type="caution">
    <text evidence="1">The sequence shown here is derived from an EMBL/GenBank/DDBJ whole genome shotgun (WGS) entry which is preliminary data.</text>
</comment>
<gene>
    <name evidence="1" type="ORF">S01H1_47687</name>
</gene>